<sequence length="153" mass="17174">MGTPSDDRAEIDVDAPPDAVWDLVSDVTQMGRWSPECYRCRWLDGGTGPREGARFKGWNRQRVGPVPVRWSTTSTVLETRRGEVFSFQTKQSGATWTYRFEARDGGTHVVETREEGTRPLVAKAFDVVMPGRDELLRDGMAETLRRLKAAAEG</sequence>
<organism evidence="1 2">
    <name type="scientific">Iamia majanohamensis</name>
    <dbReference type="NCBI Taxonomy" id="467976"/>
    <lineage>
        <taxon>Bacteria</taxon>
        <taxon>Bacillati</taxon>
        <taxon>Actinomycetota</taxon>
        <taxon>Acidimicrobiia</taxon>
        <taxon>Acidimicrobiales</taxon>
        <taxon>Iamiaceae</taxon>
        <taxon>Iamia</taxon>
    </lineage>
</organism>
<dbReference type="Proteomes" id="UP001216390">
    <property type="component" value="Chromosome"/>
</dbReference>
<accession>A0AAF0BWH9</accession>
<proteinExistence type="predicted"/>
<evidence type="ECO:0000313" key="2">
    <source>
        <dbReference type="Proteomes" id="UP001216390"/>
    </source>
</evidence>
<dbReference type="Gene3D" id="3.30.530.20">
    <property type="match status" value="1"/>
</dbReference>
<dbReference type="SUPFAM" id="SSF55961">
    <property type="entry name" value="Bet v1-like"/>
    <property type="match status" value="1"/>
</dbReference>
<keyword evidence="2" id="KW-1185">Reference proteome</keyword>
<dbReference type="AlphaFoldDB" id="A0AAF0BWH9"/>
<evidence type="ECO:0000313" key="1">
    <source>
        <dbReference type="EMBL" id="WCO67464.1"/>
    </source>
</evidence>
<name>A0AAF0BWH9_9ACTN</name>
<dbReference type="RefSeq" id="WP_272736985.1">
    <property type="nucleotide sequence ID" value="NZ_CP116942.1"/>
</dbReference>
<dbReference type="InterPro" id="IPR019587">
    <property type="entry name" value="Polyketide_cyclase/dehydratase"/>
</dbReference>
<reference evidence="1" key="1">
    <citation type="submission" date="2023-01" db="EMBL/GenBank/DDBJ databases">
        <title>The diversity of Class Acidimicrobiia in South China Sea sediment environments and the proposal of Iamia marina sp. nov., a novel species of the genus Iamia.</title>
        <authorList>
            <person name="He Y."/>
            <person name="Tian X."/>
        </authorList>
    </citation>
    <scope>NUCLEOTIDE SEQUENCE</scope>
    <source>
        <strain evidence="1">DSM 19957</strain>
    </source>
</reference>
<dbReference type="InterPro" id="IPR023393">
    <property type="entry name" value="START-like_dom_sf"/>
</dbReference>
<gene>
    <name evidence="1" type="ORF">PO878_01865</name>
</gene>
<protein>
    <submittedName>
        <fullName evidence="1">SRPBCC family protein</fullName>
    </submittedName>
</protein>
<dbReference type="Pfam" id="PF10604">
    <property type="entry name" value="Polyketide_cyc2"/>
    <property type="match status" value="1"/>
</dbReference>
<dbReference type="KEGG" id="ima:PO878_01865"/>
<dbReference type="EMBL" id="CP116942">
    <property type="protein sequence ID" value="WCO67464.1"/>
    <property type="molecule type" value="Genomic_DNA"/>
</dbReference>